<accession>A0A699T9H2</accession>
<proteinExistence type="predicted"/>
<dbReference type="AlphaFoldDB" id="A0A699T9H2"/>
<gene>
    <name evidence="2" type="ORF">Tci_878419</name>
</gene>
<comment type="caution">
    <text evidence="2">The sequence shown here is derived from an EMBL/GenBank/DDBJ whole genome shotgun (WGS) entry which is preliminary data.</text>
</comment>
<reference evidence="2" key="1">
    <citation type="journal article" date="2019" name="Sci. Rep.">
        <title>Draft genome of Tanacetum cinerariifolium, the natural source of mosquito coil.</title>
        <authorList>
            <person name="Yamashiro T."/>
            <person name="Shiraishi A."/>
            <person name="Satake H."/>
            <person name="Nakayama K."/>
        </authorList>
    </citation>
    <scope>NUCLEOTIDE SEQUENCE</scope>
</reference>
<feature type="non-terminal residue" evidence="2">
    <location>
        <position position="1"/>
    </location>
</feature>
<sequence>RWDDSAFSIFTTTSEDVEGRPTFHRFTKTKSMKAEPPPLTGDYTSLSDHTDLDKSQLSYGTKSSPSCDPKCVPNDFVSCIDSDKSSEVNTNDLASSDSGLKSSEHKPTDSSCASTSSDCDFYEKQMTNTTVGIRVGLAVRPQPVPTGTPKVKPVPTGKPKATPVPTGRHKGTPVPTGEPKAMPAPTGKPKGTP</sequence>
<feature type="compositionally biased region" description="Low complexity" evidence="1">
    <location>
        <begin position="109"/>
        <end position="118"/>
    </location>
</feature>
<feature type="compositionally biased region" description="Low complexity" evidence="1">
    <location>
        <begin position="145"/>
        <end position="166"/>
    </location>
</feature>
<evidence type="ECO:0000313" key="2">
    <source>
        <dbReference type="EMBL" id="GFD06450.1"/>
    </source>
</evidence>
<name>A0A699T9H2_TANCI</name>
<feature type="non-terminal residue" evidence="2">
    <location>
        <position position="193"/>
    </location>
</feature>
<evidence type="ECO:0000256" key="1">
    <source>
        <dbReference type="SAM" id="MobiDB-lite"/>
    </source>
</evidence>
<organism evidence="2">
    <name type="scientific">Tanacetum cinerariifolium</name>
    <name type="common">Dalmatian daisy</name>
    <name type="synonym">Chrysanthemum cinerariifolium</name>
    <dbReference type="NCBI Taxonomy" id="118510"/>
    <lineage>
        <taxon>Eukaryota</taxon>
        <taxon>Viridiplantae</taxon>
        <taxon>Streptophyta</taxon>
        <taxon>Embryophyta</taxon>
        <taxon>Tracheophyta</taxon>
        <taxon>Spermatophyta</taxon>
        <taxon>Magnoliopsida</taxon>
        <taxon>eudicotyledons</taxon>
        <taxon>Gunneridae</taxon>
        <taxon>Pentapetalae</taxon>
        <taxon>asterids</taxon>
        <taxon>campanulids</taxon>
        <taxon>Asterales</taxon>
        <taxon>Asteraceae</taxon>
        <taxon>Asteroideae</taxon>
        <taxon>Anthemideae</taxon>
        <taxon>Anthemidinae</taxon>
        <taxon>Tanacetum</taxon>
    </lineage>
</organism>
<feature type="compositionally biased region" description="Polar residues" evidence="1">
    <location>
        <begin position="55"/>
        <end position="66"/>
    </location>
</feature>
<feature type="compositionally biased region" description="Polar residues" evidence="1">
    <location>
        <begin position="87"/>
        <end position="101"/>
    </location>
</feature>
<feature type="region of interest" description="Disordered" evidence="1">
    <location>
        <begin position="21"/>
        <end position="69"/>
    </location>
</feature>
<feature type="region of interest" description="Disordered" evidence="1">
    <location>
        <begin position="138"/>
        <end position="193"/>
    </location>
</feature>
<dbReference type="EMBL" id="BKCJ011225069">
    <property type="protein sequence ID" value="GFD06450.1"/>
    <property type="molecule type" value="Genomic_DNA"/>
</dbReference>
<feature type="compositionally biased region" description="Basic residues" evidence="1">
    <location>
        <begin position="22"/>
        <end position="31"/>
    </location>
</feature>
<feature type="region of interest" description="Disordered" evidence="1">
    <location>
        <begin position="82"/>
        <end position="118"/>
    </location>
</feature>
<protein>
    <submittedName>
        <fullName evidence="2">Uncharacterized protein</fullName>
    </submittedName>
</protein>